<keyword evidence="1" id="KW-0175">Coiled coil</keyword>
<feature type="coiled-coil region" evidence="1">
    <location>
        <begin position="372"/>
        <end position="445"/>
    </location>
</feature>
<name>L7Y789_9VIRU</name>
<dbReference type="EMBL" id="JX885207">
    <property type="protein sequence ID" value="AGD92863.1"/>
    <property type="molecule type" value="Genomic_DNA"/>
</dbReference>
<reference evidence="2 3" key="1">
    <citation type="journal article" date="2013" name="Clin. Infect. Dis.">
        <title>First isolation of Mimivirus in a patient with pneumonia.</title>
        <authorList>
            <person name="Saadi H."/>
            <person name="Pagnier I."/>
            <person name="Colson P."/>
            <person name="Cherif J.K."/>
            <person name="Beji M."/>
            <person name="Boughalmi M."/>
            <person name="Azza S."/>
            <person name="Armstrong N."/>
            <person name="Robert C."/>
            <person name="Fournous G."/>
            <person name="La Scola B."/>
            <person name="Raoult D."/>
        </authorList>
    </citation>
    <scope>NUCLEOTIDE SEQUENCE [LARGE SCALE GENOMIC DNA]</scope>
    <source>
        <strain evidence="2">LBA111</strain>
    </source>
</reference>
<protein>
    <recommendedName>
        <fullName evidence="4">Bro-N domain-containing protein</fullName>
    </recommendedName>
</protein>
<evidence type="ECO:0000256" key="1">
    <source>
        <dbReference type="SAM" id="Coils"/>
    </source>
</evidence>
<organism evidence="2 3">
    <name type="scientific">Megavirus lba</name>
    <dbReference type="NCBI Taxonomy" id="1235314"/>
    <lineage>
        <taxon>Viruses</taxon>
        <taxon>Varidnaviria</taxon>
        <taxon>Bamfordvirae</taxon>
        <taxon>Nucleocytoviricota</taxon>
        <taxon>Megaviricetes</taxon>
        <taxon>Imitervirales</taxon>
        <taxon>Mimiviridae</taxon>
        <taxon>Megamimivirinae</taxon>
        <taxon>Megavirus</taxon>
        <taxon>Megavirus chilense</taxon>
    </lineage>
</organism>
<proteinExistence type="predicted"/>
<evidence type="ECO:0000313" key="3">
    <source>
        <dbReference type="Proteomes" id="UP000236749"/>
    </source>
</evidence>
<evidence type="ECO:0008006" key="4">
    <source>
        <dbReference type="Google" id="ProtNLM"/>
    </source>
</evidence>
<evidence type="ECO:0000313" key="2">
    <source>
        <dbReference type="EMBL" id="AGD92863.1"/>
    </source>
</evidence>
<gene>
    <name evidence="2" type="ORF">LBA_00945</name>
</gene>
<dbReference type="Proteomes" id="UP000236749">
    <property type="component" value="Segment"/>
</dbReference>
<sequence length="452" mass="53158">MENISVIKIGKVNYYLSDDLMTNCPAFFKGCRNAREVINKKEIDEKHYIYAAFKNKKWNTRDGSNKRLDKVFFTTKWAEKNIPEFNDNIKYDIEMAPDIIELDDNEKFQDNEGNIIEIEVRGKREYNACYFLVKDVAQGFEIKYLYDNILNKKSGYIMDTHYKYFNCKISINSQKKTVKKELYLTYTGLLRVLFSSNKKSTDKFIGWATKTLFTVQMGNVKEKRDLISDIMGVSPEAVKAVFSKSASTLPCIYLFVIGKIKNLRKHFEISDEYNDNDCIYRFGTTKELSRRTDEHNKSFGKIKGTELKLSIFNFIDVQYIFQAETELKSFMEGLEVMFECKGHKELVIIPKNKMKCVQKQYNYIGNNYIGHIKELVDKIKEKDAEIKEKNHDLKDKDRDLKDKDREIELVKKQHENELLKLDSKLSKKENELLKKELEMTKLQNSVKKSKSK</sequence>
<accession>L7Y789</accession>